<evidence type="ECO:0000313" key="1">
    <source>
        <dbReference type="EMBL" id="MCF2529379.1"/>
    </source>
</evidence>
<dbReference type="EMBL" id="JAKFHA010000011">
    <property type="protein sequence ID" value="MCF2529379.1"/>
    <property type="molecule type" value="Genomic_DNA"/>
</dbReference>
<accession>A0AA41U4V1</accession>
<keyword evidence="2" id="KW-1185">Reference proteome</keyword>
<organism evidence="1 2">
    <name type="scientific">Yinghuangia soli</name>
    <dbReference type="NCBI Taxonomy" id="2908204"/>
    <lineage>
        <taxon>Bacteria</taxon>
        <taxon>Bacillati</taxon>
        <taxon>Actinomycetota</taxon>
        <taxon>Actinomycetes</taxon>
        <taxon>Kitasatosporales</taxon>
        <taxon>Streptomycetaceae</taxon>
        <taxon>Yinghuangia</taxon>
    </lineage>
</organism>
<gene>
    <name evidence="1" type="ORF">LZ495_19465</name>
</gene>
<dbReference type="RefSeq" id="WP_235053659.1">
    <property type="nucleotide sequence ID" value="NZ_JAKFHA010000011.1"/>
</dbReference>
<dbReference type="Proteomes" id="UP001165378">
    <property type="component" value="Unassembled WGS sequence"/>
</dbReference>
<reference evidence="1" key="1">
    <citation type="submission" date="2022-01" db="EMBL/GenBank/DDBJ databases">
        <title>Genome-Based Taxonomic Classification of the Phylum Actinobacteria.</title>
        <authorList>
            <person name="Gao Y."/>
        </authorList>
    </citation>
    <scope>NUCLEOTIDE SEQUENCE</scope>
    <source>
        <strain evidence="1">KLBMP 8922</strain>
    </source>
</reference>
<dbReference type="AlphaFoldDB" id="A0AA41U4V1"/>
<sequence length="79" mass="8170">MPTVGQLLSLEPVQGTAVRIFLGDAKNPAATATDVFVRGPSGGTTIRALVPDGMTLADGDRVLLLVAEEVNAVIARLQN</sequence>
<evidence type="ECO:0000313" key="2">
    <source>
        <dbReference type="Proteomes" id="UP001165378"/>
    </source>
</evidence>
<comment type="caution">
    <text evidence="1">The sequence shown here is derived from an EMBL/GenBank/DDBJ whole genome shotgun (WGS) entry which is preliminary data.</text>
</comment>
<proteinExistence type="predicted"/>
<protein>
    <submittedName>
        <fullName evidence="1">Uncharacterized protein</fullName>
    </submittedName>
</protein>
<name>A0AA41U4V1_9ACTN</name>